<dbReference type="InterPro" id="IPR050301">
    <property type="entry name" value="NTE"/>
</dbReference>
<dbReference type="EMBL" id="ACEC01000021">
    <property type="protein sequence ID" value="EEG31797.1"/>
    <property type="molecule type" value="Genomic_DNA"/>
</dbReference>
<accession>C0E9N2</accession>
<feature type="active site" description="Proton acceptor" evidence="4">
    <location>
        <position position="161"/>
    </location>
</feature>
<dbReference type="SUPFAM" id="SSF52151">
    <property type="entry name" value="FabD/lysophospholipase-like"/>
    <property type="match status" value="1"/>
</dbReference>
<dbReference type="eggNOG" id="COG4667">
    <property type="taxonomic scope" value="Bacteria"/>
</dbReference>
<feature type="domain" description="PNPLA" evidence="5">
    <location>
        <begin position="5"/>
        <end position="174"/>
    </location>
</feature>
<dbReference type="InterPro" id="IPR045943">
    <property type="entry name" value="DUF6363"/>
</dbReference>
<dbReference type="STRING" id="537013.CLOSTMETH_00531"/>
<dbReference type="Pfam" id="PF19890">
    <property type="entry name" value="DUF6363"/>
    <property type="match status" value="1"/>
</dbReference>
<dbReference type="PANTHER" id="PTHR14226">
    <property type="entry name" value="NEUROPATHY TARGET ESTERASE/SWISS CHEESE D.MELANOGASTER"/>
    <property type="match status" value="1"/>
</dbReference>
<keyword evidence="7" id="KW-1185">Reference proteome</keyword>
<feature type="short sequence motif" description="GXSXG" evidence="4">
    <location>
        <begin position="36"/>
        <end position="40"/>
    </location>
</feature>
<dbReference type="PANTHER" id="PTHR14226:SF25">
    <property type="entry name" value="PHOSPHOESTERASE"/>
    <property type="match status" value="1"/>
</dbReference>
<gene>
    <name evidence="6" type="ORF">CLOSTMETH_00531</name>
</gene>
<reference evidence="6 7" key="2">
    <citation type="submission" date="2009-02" db="EMBL/GenBank/DDBJ databases">
        <title>Draft genome sequence of Clostridium methylpentosum (DSM 5476).</title>
        <authorList>
            <person name="Sudarsanam P."/>
            <person name="Ley R."/>
            <person name="Guruge J."/>
            <person name="Turnbaugh P.J."/>
            <person name="Mahowald M."/>
            <person name="Liep D."/>
            <person name="Gordon J."/>
        </authorList>
    </citation>
    <scope>NUCLEOTIDE SEQUENCE [LARGE SCALE GENOMIC DNA]</scope>
    <source>
        <strain evidence="6 7">DSM 5476</strain>
    </source>
</reference>
<evidence type="ECO:0000256" key="3">
    <source>
        <dbReference type="ARBA" id="ARBA00023098"/>
    </source>
</evidence>
<dbReference type="GO" id="GO:0016787">
    <property type="term" value="F:hydrolase activity"/>
    <property type="evidence" value="ECO:0007669"/>
    <property type="project" value="UniProtKB-UniRule"/>
</dbReference>
<name>C0E9N2_9FIRM</name>
<dbReference type="AlphaFoldDB" id="C0E9N2"/>
<keyword evidence="2 4" id="KW-0442">Lipid degradation</keyword>
<evidence type="ECO:0000313" key="7">
    <source>
        <dbReference type="Proteomes" id="UP000003340"/>
    </source>
</evidence>
<dbReference type="GO" id="GO:0016042">
    <property type="term" value="P:lipid catabolic process"/>
    <property type="evidence" value="ECO:0007669"/>
    <property type="project" value="UniProtKB-UniRule"/>
</dbReference>
<dbReference type="Proteomes" id="UP000003340">
    <property type="component" value="Unassembled WGS sequence"/>
</dbReference>
<sequence length="285" mass="31900">MKTGVIDVGGGLRGVYAAGIFDYCLDENIQFDLCIGVSAGSANVTSYIAGQKKRNYAFYTEYPFRKEYMSLRNFLFKKSYLDLDYVYGTLSNADGENPLDYQKIVNSPIDFLAVATDAKTGEAKYFGKNDLHLNDYSILKASSAIPFVCHPYEVDGIPYYDGALSDTIPIKKAFECGCDKVVLILTKPKDIARTIGKDGMFADRIQKKYPLSAERLRNRANQYNCGVELAKEYESRGQVLIIAPDDTCGVDTLTRNKSALKKFYEKGYQDAKAINAFINKTEYEV</sequence>
<feature type="short sequence motif" description="GXGXXG" evidence="4">
    <location>
        <begin position="9"/>
        <end position="14"/>
    </location>
</feature>
<dbReference type="InterPro" id="IPR002641">
    <property type="entry name" value="PNPLA_dom"/>
</dbReference>
<evidence type="ECO:0000256" key="2">
    <source>
        <dbReference type="ARBA" id="ARBA00022963"/>
    </source>
</evidence>
<protein>
    <submittedName>
        <fullName evidence="6">Phospholipase, patatin family</fullName>
    </submittedName>
</protein>
<evidence type="ECO:0000256" key="4">
    <source>
        <dbReference type="PROSITE-ProRule" id="PRU01161"/>
    </source>
</evidence>
<evidence type="ECO:0000313" key="6">
    <source>
        <dbReference type="EMBL" id="EEG31797.1"/>
    </source>
</evidence>
<proteinExistence type="predicted"/>
<feature type="active site" description="Nucleophile" evidence="4">
    <location>
        <position position="38"/>
    </location>
</feature>
<comment type="caution">
    <text evidence="6">The sequence shown here is derived from an EMBL/GenBank/DDBJ whole genome shotgun (WGS) entry which is preliminary data.</text>
</comment>
<dbReference type="HOGENOM" id="CLU_048271_1_0_9"/>
<keyword evidence="3 4" id="KW-0443">Lipid metabolism</keyword>
<dbReference type="InterPro" id="IPR037483">
    <property type="entry name" value="YjjU-like"/>
</dbReference>
<dbReference type="Pfam" id="PF01734">
    <property type="entry name" value="Patatin"/>
    <property type="match status" value="1"/>
</dbReference>
<dbReference type="PROSITE" id="PS51635">
    <property type="entry name" value="PNPLA"/>
    <property type="match status" value="1"/>
</dbReference>
<feature type="short sequence motif" description="DGA/G" evidence="4">
    <location>
        <begin position="161"/>
        <end position="163"/>
    </location>
</feature>
<reference evidence="6 7" key="1">
    <citation type="submission" date="2009-01" db="EMBL/GenBank/DDBJ databases">
        <authorList>
            <person name="Fulton L."/>
            <person name="Clifton S."/>
            <person name="Fulton B."/>
            <person name="Xu J."/>
            <person name="Minx P."/>
            <person name="Pepin K.H."/>
            <person name="Johnson M."/>
            <person name="Bhonagiri V."/>
            <person name="Nash W.E."/>
            <person name="Mardis E.R."/>
            <person name="Wilson R.K."/>
        </authorList>
    </citation>
    <scope>NUCLEOTIDE SEQUENCE [LARGE SCALE GENOMIC DNA]</scope>
    <source>
        <strain evidence="6 7">DSM 5476</strain>
    </source>
</reference>
<dbReference type="Gene3D" id="3.40.1090.10">
    <property type="entry name" value="Cytosolic phospholipase A2 catalytic domain"/>
    <property type="match status" value="2"/>
</dbReference>
<dbReference type="CDD" id="cd07208">
    <property type="entry name" value="Pat_hypo_Ecoli_yjju_like"/>
    <property type="match status" value="1"/>
</dbReference>
<dbReference type="InterPro" id="IPR016035">
    <property type="entry name" value="Acyl_Trfase/lysoPLipase"/>
</dbReference>
<keyword evidence="1 4" id="KW-0378">Hydrolase</keyword>
<organism evidence="6 7">
    <name type="scientific">[Clostridium] methylpentosum DSM 5476</name>
    <dbReference type="NCBI Taxonomy" id="537013"/>
    <lineage>
        <taxon>Bacteria</taxon>
        <taxon>Bacillati</taxon>
        <taxon>Bacillota</taxon>
        <taxon>Clostridia</taxon>
        <taxon>Eubacteriales</taxon>
        <taxon>Oscillospiraceae</taxon>
        <taxon>Oscillospiraceae incertae sedis</taxon>
    </lineage>
</organism>
<evidence type="ECO:0000259" key="5">
    <source>
        <dbReference type="PROSITE" id="PS51635"/>
    </source>
</evidence>
<evidence type="ECO:0000256" key="1">
    <source>
        <dbReference type="ARBA" id="ARBA00022801"/>
    </source>
</evidence>